<evidence type="ECO:0000313" key="3">
    <source>
        <dbReference type="EMBL" id="OMI33990.1"/>
    </source>
</evidence>
<dbReference type="InterPro" id="IPR036291">
    <property type="entry name" value="NAD(P)-bd_dom_sf"/>
</dbReference>
<comment type="caution">
    <text evidence="3">The sequence shown here is derived from an EMBL/GenBank/DDBJ whole genome shotgun (WGS) entry which is preliminary data.</text>
</comment>
<dbReference type="Gene3D" id="3.40.50.720">
    <property type="entry name" value="NAD(P)-binding Rossmann-like Domain"/>
    <property type="match status" value="1"/>
</dbReference>
<feature type="compositionally biased region" description="Basic and acidic residues" evidence="1">
    <location>
        <begin position="273"/>
        <end position="287"/>
    </location>
</feature>
<reference evidence="3 4" key="1">
    <citation type="submission" date="2013-05" db="EMBL/GenBank/DDBJ databases">
        <title>Genome sequence of Streptomyces sparsogenes DSM 40356.</title>
        <authorList>
            <person name="Coyne S."/>
            <person name="Seebeck F.P."/>
        </authorList>
    </citation>
    <scope>NUCLEOTIDE SEQUENCE [LARGE SCALE GENOMIC DNA]</scope>
    <source>
        <strain evidence="3 4">DSM 40356</strain>
    </source>
</reference>
<organism evidence="3 4">
    <name type="scientific">Streptomyces sparsogenes DSM 40356</name>
    <dbReference type="NCBI Taxonomy" id="1331668"/>
    <lineage>
        <taxon>Bacteria</taxon>
        <taxon>Bacillati</taxon>
        <taxon>Actinomycetota</taxon>
        <taxon>Actinomycetes</taxon>
        <taxon>Kitasatosporales</taxon>
        <taxon>Streptomycetaceae</taxon>
        <taxon>Streptomyces</taxon>
    </lineage>
</organism>
<dbReference type="GeneID" id="96742485"/>
<keyword evidence="4" id="KW-1185">Reference proteome</keyword>
<dbReference type="RefSeq" id="WP_065959688.1">
    <property type="nucleotide sequence ID" value="NZ_ASQP01000497.1"/>
</dbReference>
<feature type="region of interest" description="Disordered" evidence="1">
    <location>
        <begin position="330"/>
        <end position="358"/>
    </location>
</feature>
<evidence type="ECO:0000256" key="1">
    <source>
        <dbReference type="SAM" id="MobiDB-lite"/>
    </source>
</evidence>
<dbReference type="AlphaFoldDB" id="A0A1R1S6U6"/>
<evidence type="ECO:0000259" key="2">
    <source>
        <dbReference type="Pfam" id="PF01370"/>
    </source>
</evidence>
<dbReference type="InterPro" id="IPR001509">
    <property type="entry name" value="Epimerase_deHydtase"/>
</dbReference>
<dbReference type="Proteomes" id="UP000186168">
    <property type="component" value="Unassembled WGS sequence"/>
</dbReference>
<gene>
    <name evidence="3" type="ORF">SPAR_38669</name>
</gene>
<dbReference type="SUPFAM" id="SSF51735">
    <property type="entry name" value="NAD(P)-binding Rossmann-fold domains"/>
    <property type="match status" value="1"/>
</dbReference>
<proteinExistence type="predicted"/>
<dbReference type="Pfam" id="PF01370">
    <property type="entry name" value="Epimerase"/>
    <property type="match status" value="1"/>
</dbReference>
<dbReference type="STRING" id="67365.GCA_001704635_04850"/>
<evidence type="ECO:0000313" key="4">
    <source>
        <dbReference type="Proteomes" id="UP000186168"/>
    </source>
</evidence>
<protein>
    <submittedName>
        <fullName evidence="3">NAD-dependent epimerase/dehydratase</fullName>
    </submittedName>
</protein>
<accession>A0A1R1S6U6</accession>
<dbReference type="InterPro" id="IPR050177">
    <property type="entry name" value="Lipid_A_modif_metabolic_enz"/>
</dbReference>
<feature type="domain" description="NAD-dependent epimerase/dehydratase" evidence="2">
    <location>
        <begin position="11"/>
        <end position="247"/>
    </location>
</feature>
<feature type="region of interest" description="Disordered" evidence="1">
    <location>
        <begin position="273"/>
        <end position="299"/>
    </location>
</feature>
<dbReference type="PANTHER" id="PTHR43245">
    <property type="entry name" value="BIFUNCTIONAL POLYMYXIN RESISTANCE PROTEIN ARNA"/>
    <property type="match status" value="1"/>
</dbReference>
<feature type="compositionally biased region" description="Gly residues" evidence="1">
    <location>
        <begin position="343"/>
        <end position="358"/>
    </location>
</feature>
<sequence>MGSSQAAGLSVVVLGGTGSLGRRVGEVFDAEGARVLTVSRAPAAEVPGGRHIRLDLTRGPSARLAGVLAGAGADVVVNAAGLAWGGAEEDLAAANAGLVRGLVEAVAVLERRPRLIQLGTVHEYGPAAPGTAITEGLPCAPRSAYGRTKLLGAEAVLRAARAGAVDGTVLRIANVHGPGASSASLLGRVARHLAEAARGGSGEAALRLAPLDARRDFVDIRDVGQAVLAAATAPRPSVTGGWIVNIGSGRAAPVRELVERMIALSGLDVPLVEEDRARPESRPENRPESLPGAPGGPDWQLMDISAARRLLGWRPRYRADRSLRDQLVAAGLPPDRVSRTVRAGGGRVRSGGKGRAER</sequence>
<dbReference type="EMBL" id="ASQP01000497">
    <property type="protein sequence ID" value="OMI33990.1"/>
    <property type="molecule type" value="Genomic_DNA"/>
</dbReference>
<name>A0A1R1S6U6_9ACTN</name>